<accession>A0A9W7DEE4</accession>
<dbReference type="GO" id="GO:0008559">
    <property type="term" value="F:ABC-type xenobiotic transporter activity"/>
    <property type="evidence" value="ECO:0007669"/>
    <property type="project" value="TreeGrafter"/>
</dbReference>
<dbReference type="PROSITE" id="PS50893">
    <property type="entry name" value="ABC_TRANSPORTER_2"/>
    <property type="match status" value="2"/>
</dbReference>
<feature type="domain" description="ABC transmembrane type-1" evidence="11">
    <location>
        <begin position="1"/>
        <end position="219"/>
    </location>
</feature>
<feature type="domain" description="ABC transporter" evidence="10">
    <location>
        <begin position="921"/>
        <end position="1167"/>
    </location>
</feature>
<dbReference type="CDD" id="cd18606">
    <property type="entry name" value="ABC_6TM_YOR1_D2_like"/>
    <property type="match status" value="1"/>
</dbReference>
<evidence type="ECO:0000256" key="8">
    <source>
        <dbReference type="ARBA" id="ARBA00023136"/>
    </source>
</evidence>
<evidence type="ECO:0000256" key="4">
    <source>
        <dbReference type="ARBA" id="ARBA00022692"/>
    </source>
</evidence>
<keyword evidence="6" id="KW-0067">ATP-binding</keyword>
<dbReference type="OrthoDB" id="6500128at2759"/>
<dbReference type="Gene3D" id="1.20.1560.10">
    <property type="entry name" value="ABC transporter type 1, transmembrane domain"/>
    <property type="match status" value="2"/>
</dbReference>
<dbReference type="GO" id="GO:0005524">
    <property type="term" value="F:ATP binding"/>
    <property type="evidence" value="ECO:0007669"/>
    <property type="project" value="UniProtKB-KW"/>
</dbReference>
<dbReference type="CDD" id="cd03244">
    <property type="entry name" value="ABCC_MRP_domain2"/>
    <property type="match status" value="1"/>
</dbReference>
<evidence type="ECO:0000256" key="2">
    <source>
        <dbReference type="ARBA" id="ARBA00009726"/>
    </source>
</evidence>
<keyword evidence="7 9" id="KW-1133">Transmembrane helix</keyword>
<dbReference type="Pfam" id="PF00005">
    <property type="entry name" value="ABC_tran"/>
    <property type="match status" value="2"/>
</dbReference>
<proteinExistence type="inferred from homology"/>
<dbReference type="FunFam" id="3.40.50.300:FF:001750">
    <property type="entry name" value="ATP-binding cassette transporter"/>
    <property type="match status" value="1"/>
</dbReference>
<protein>
    <submittedName>
        <fullName evidence="12">Unnamed protein product</fullName>
    </submittedName>
</protein>
<feature type="transmembrane region" description="Helical" evidence="9">
    <location>
        <begin position="641"/>
        <end position="669"/>
    </location>
</feature>
<feature type="transmembrane region" description="Helical" evidence="9">
    <location>
        <begin position="602"/>
        <end position="621"/>
    </location>
</feature>
<keyword evidence="8 9" id="KW-0472">Membrane</keyword>
<gene>
    <name evidence="12" type="ORF">Amon01_000270700</name>
</gene>
<keyword evidence="4 9" id="KW-0812">Transmembrane</keyword>
<evidence type="ECO:0000256" key="3">
    <source>
        <dbReference type="ARBA" id="ARBA00022448"/>
    </source>
</evidence>
<dbReference type="InterPro" id="IPR036640">
    <property type="entry name" value="ABC1_TM_sf"/>
</dbReference>
<feature type="transmembrane region" description="Helical" evidence="9">
    <location>
        <begin position="863"/>
        <end position="881"/>
    </location>
</feature>
<evidence type="ECO:0000256" key="6">
    <source>
        <dbReference type="ARBA" id="ARBA00022840"/>
    </source>
</evidence>
<dbReference type="AlphaFoldDB" id="A0A9W7DEE4"/>
<organism evidence="12 13">
    <name type="scientific">Ambrosiozyma monospora</name>
    <name type="common">Yeast</name>
    <name type="synonym">Endomycopsis monosporus</name>
    <dbReference type="NCBI Taxonomy" id="43982"/>
    <lineage>
        <taxon>Eukaryota</taxon>
        <taxon>Fungi</taxon>
        <taxon>Dikarya</taxon>
        <taxon>Ascomycota</taxon>
        <taxon>Saccharomycotina</taxon>
        <taxon>Pichiomycetes</taxon>
        <taxon>Pichiales</taxon>
        <taxon>Pichiaceae</taxon>
        <taxon>Ambrosiozyma</taxon>
    </lineage>
</organism>
<dbReference type="PANTHER" id="PTHR24223">
    <property type="entry name" value="ATP-BINDING CASSETTE SUB-FAMILY C"/>
    <property type="match status" value="1"/>
</dbReference>
<feature type="transmembrane region" description="Helical" evidence="9">
    <location>
        <begin position="48"/>
        <end position="71"/>
    </location>
</feature>
<dbReference type="InterPro" id="IPR011527">
    <property type="entry name" value="ABC1_TM_dom"/>
</dbReference>
<comment type="caution">
    <text evidence="12">The sequence shown here is derived from an EMBL/GenBank/DDBJ whole genome shotgun (WGS) entry which is preliminary data.</text>
</comment>
<dbReference type="InterPro" id="IPR027417">
    <property type="entry name" value="P-loop_NTPase"/>
</dbReference>
<feature type="transmembrane region" description="Helical" evidence="9">
    <location>
        <begin position="826"/>
        <end position="851"/>
    </location>
</feature>
<evidence type="ECO:0000256" key="1">
    <source>
        <dbReference type="ARBA" id="ARBA00004141"/>
    </source>
</evidence>
<dbReference type="PANTHER" id="PTHR24223:SF456">
    <property type="entry name" value="MULTIDRUG RESISTANCE-ASSOCIATED PROTEIN LETHAL(2)03659"/>
    <property type="match status" value="1"/>
</dbReference>
<keyword evidence="13" id="KW-1185">Reference proteome</keyword>
<dbReference type="FunFam" id="1.20.1560.10:FF:000010">
    <property type="entry name" value="Multidrug resistance-associated ABC transporter"/>
    <property type="match status" value="1"/>
</dbReference>
<evidence type="ECO:0000313" key="13">
    <source>
        <dbReference type="Proteomes" id="UP001165063"/>
    </source>
</evidence>
<evidence type="ECO:0000256" key="9">
    <source>
        <dbReference type="SAM" id="Phobius"/>
    </source>
</evidence>
<dbReference type="FunFam" id="3.40.50.300:FF:000565">
    <property type="entry name" value="ABC bile acid transporter"/>
    <property type="match status" value="1"/>
</dbReference>
<feature type="transmembrane region" description="Helical" evidence="9">
    <location>
        <begin position="721"/>
        <end position="740"/>
    </location>
</feature>
<dbReference type="CDD" id="cd18597">
    <property type="entry name" value="ABC_6TM_YOR1_D1_like"/>
    <property type="match status" value="1"/>
</dbReference>
<feature type="transmembrane region" description="Helical" evidence="9">
    <location>
        <begin position="160"/>
        <end position="182"/>
    </location>
</feature>
<feature type="domain" description="ABC transporter" evidence="10">
    <location>
        <begin position="297"/>
        <end position="537"/>
    </location>
</feature>
<dbReference type="SUPFAM" id="SSF90123">
    <property type="entry name" value="ABC transporter transmembrane region"/>
    <property type="match status" value="2"/>
</dbReference>
<dbReference type="InterPro" id="IPR003593">
    <property type="entry name" value="AAA+_ATPase"/>
</dbReference>
<keyword evidence="3" id="KW-0813">Transport</keyword>
<feature type="transmembrane region" description="Helical" evidence="9">
    <location>
        <begin position="194"/>
        <end position="216"/>
    </location>
</feature>
<dbReference type="Proteomes" id="UP001165063">
    <property type="component" value="Unassembled WGS sequence"/>
</dbReference>
<reference evidence="12" key="1">
    <citation type="submission" date="2023-04" db="EMBL/GenBank/DDBJ databases">
        <title>Ambrosiozyma monospora NBRC 1965.</title>
        <authorList>
            <person name="Ichikawa N."/>
            <person name="Sato H."/>
            <person name="Tonouchi N."/>
        </authorList>
    </citation>
    <scope>NUCLEOTIDE SEQUENCE</scope>
    <source>
        <strain evidence="12">NBRC 1965</strain>
    </source>
</reference>
<dbReference type="InterPro" id="IPR003439">
    <property type="entry name" value="ABC_transporter-like_ATP-bd"/>
</dbReference>
<comment type="subcellular location">
    <subcellularLocation>
        <location evidence="1">Membrane</location>
        <topology evidence="1">Multi-pass membrane protein</topology>
    </subcellularLocation>
</comment>
<feature type="transmembrane region" description="Helical" evidence="9">
    <location>
        <begin position="77"/>
        <end position="95"/>
    </location>
</feature>
<dbReference type="CDD" id="cd03250">
    <property type="entry name" value="ABCC_MRP_domain1"/>
    <property type="match status" value="1"/>
</dbReference>
<dbReference type="GO" id="GO:0005886">
    <property type="term" value="C:plasma membrane"/>
    <property type="evidence" value="ECO:0007669"/>
    <property type="project" value="TreeGrafter"/>
</dbReference>
<dbReference type="SUPFAM" id="SSF52540">
    <property type="entry name" value="P-loop containing nucleoside triphosphate hydrolases"/>
    <property type="match status" value="2"/>
</dbReference>
<dbReference type="InterPro" id="IPR050173">
    <property type="entry name" value="ABC_transporter_C-like"/>
</dbReference>
<feature type="domain" description="ABC transmembrane type-1" evidence="11">
    <location>
        <begin position="607"/>
        <end position="883"/>
    </location>
</feature>
<dbReference type="Pfam" id="PF00664">
    <property type="entry name" value="ABC_membrane"/>
    <property type="match status" value="2"/>
</dbReference>
<evidence type="ECO:0000256" key="5">
    <source>
        <dbReference type="ARBA" id="ARBA00022741"/>
    </source>
</evidence>
<comment type="similarity">
    <text evidence="2">Belongs to the ABC transporter superfamily. ABCC family. Conjugate transporter (TC 3.A.1.208) subfamily.</text>
</comment>
<evidence type="ECO:0000259" key="11">
    <source>
        <dbReference type="PROSITE" id="PS50929"/>
    </source>
</evidence>
<dbReference type="InterPro" id="IPR017871">
    <property type="entry name" value="ABC_transporter-like_CS"/>
</dbReference>
<dbReference type="GO" id="GO:0016887">
    <property type="term" value="F:ATP hydrolysis activity"/>
    <property type="evidence" value="ECO:0007669"/>
    <property type="project" value="InterPro"/>
</dbReference>
<evidence type="ECO:0000256" key="7">
    <source>
        <dbReference type="ARBA" id="ARBA00022989"/>
    </source>
</evidence>
<name>A0A9W7DEE4_AMBMO</name>
<dbReference type="Gene3D" id="3.40.50.300">
    <property type="entry name" value="P-loop containing nucleotide triphosphate hydrolases"/>
    <property type="match status" value="2"/>
</dbReference>
<dbReference type="PROSITE" id="PS50929">
    <property type="entry name" value="ABC_TM1F"/>
    <property type="match status" value="2"/>
</dbReference>
<keyword evidence="5" id="KW-0547">Nucleotide-binding</keyword>
<evidence type="ECO:0000313" key="12">
    <source>
        <dbReference type="EMBL" id="GMG22867.1"/>
    </source>
</evidence>
<dbReference type="SMART" id="SM00382">
    <property type="entry name" value="AAA"/>
    <property type="match status" value="2"/>
</dbReference>
<sequence>MIVGAKTKSVLIRTILKKSFVLNQLGRHKYPEGKINALITTDLNRIDFAGIAIPIIASTPFSVVIAIALLIHSIGVYALIGIALFLVCSIILGIMMKSMIRLRVKAQKYTDSRVTLVKEILKNFKMIKYYSWEAPYLAKMSEIREQESEKIFQLQTVRNLLYALAISLPALTSMTAFCVLFAVRRGKATPGSIFASLSWFGALANAFTMLPIAAAMSADASVALGRAAEYLSQGEIDPAEPSDVIGQESKLAVKVENASFQWPEFDLEDTNEDKKKNEKKGFKLFQRQKGKKKVESLPVSDVVRVASEKDESLDSKPSSREADSKMKEKFSGLHNMNLKINHNEFVVITGSIGSGKSSLLAAIAGTMTKVEGDVTVNGSLLSCGYPWVQNASVRENITFGLPYDKKKYDTVVSCCSLLSDFKQLPGGDMTQVGERGITLSGGQKARVNLARAVYAGKDIILMDDVLSAVDAKVGKHIIDSCIMGYLKEKTRVLATHQLHLIGCADKVIFLNGDGSADVGTFQELSAKNTGFMKLMEHASESSKDKKQDEEEFAKQDLVKVLTTVSTMSKDVKITEDEERAVNIIGMDVVWAYARLASGVFRFVYLPLVFVSVSLLVFFSIFSNTWLSFWVSYKFHDRSDNFYRALYIVFSLVSVVVTVISLCLIVYGTVTSSKKLNLMAAKRLMRVPMSYIDITPTGRILNRFSKDTDVLDNEIGEELQQLIIYVGMIIGSLILCCIYLPWFTIALPVLLIVLVLLTEFFQATSREVKRLEAIQRSCVFSQFDESLSGMNTIKAYKAENRFLSDTDNLINKMNEANFMTLALQRYFAINMSMLVSLLALLIALLCCFRVFSINASSTGLLLTYILQVTGMLIQGFRAYVMVENEMNSVERLKYYADELPQEPGFTTTGPSLDPNWPAEGAIKFENVNLRYREGLPYALKNFSINVKAHENIGVCGRTGAGKSTLMSCLYRLSEPEGLITIDEVDISKINLTNLRTKLSIIPQDPVLFRGNIRENLDPFGQSSDDQLWDALRRAHLIEESVLPTVKAQVTRDESMHKFHLLQIVEEDGGNFSLGERQLLALARALVKKTKILILDEATSSVDYETDSKIQKTIVEEFSNCTILCIAHRLKTIVNYDRILVLDKGETAEFDTPWNLFQNEAGLFRSMCDQSNITADDFQ</sequence>
<evidence type="ECO:0000259" key="10">
    <source>
        <dbReference type="PROSITE" id="PS50893"/>
    </source>
</evidence>
<dbReference type="EMBL" id="BSXU01001019">
    <property type="protein sequence ID" value="GMG22867.1"/>
    <property type="molecule type" value="Genomic_DNA"/>
</dbReference>
<dbReference type="PROSITE" id="PS00211">
    <property type="entry name" value="ABC_TRANSPORTER_1"/>
    <property type="match status" value="2"/>
</dbReference>